<gene>
    <name evidence="1" type="ORF">Cri9333_3565</name>
</gene>
<accession>K9W204</accession>
<keyword evidence="1" id="KW-0378">Hydrolase</keyword>
<dbReference type="HOGENOM" id="CLU_2301108_0_0_3"/>
<dbReference type="AlphaFoldDB" id="K9W204"/>
<organism evidence="1 2">
    <name type="scientific">Crinalium epipsammum PCC 9333</name>
    <dbReference type="NCBI Taxonomy" id="1173022"/>
    <lineage>
        <taxon>Bacteria</taxon>
        <taxon>Bacillati</taxon>
        <taxon>Cyanobacteriota</taxon>
        <taxon>Cyanophyceae</taxon>
        <taxon>Gomontiellales</taxon>
        <taxon>Gomontiellaceae</taxon>
        <taxon>Crinalium</taxon>
    </lineage>
</organism>
<evidence type="ECO:0000313" key="1">
    <source>
        <dbReference type="EMBL" id="AFZ14388.1"/>
    </source>
</evidence>
<dbReference type="Gene3D" id="3.60.10.10">
    <property type="entry name" value="Endonuclease/exonuclease/phosphatase"/>
    <property type="match status" value="1"/>
</dbReference>
<keyword evidence="2" id="KW-1185">Reference proteome</keyword>
<dbReference type="STRING" id="1173022.Cri9333_3565"/>
<dbReference type="Proteomes" id="UP000010472">
    <property type="component" value="Chromosome"/>
</dbReference>
<dbReference type="KEGG" id="cep:Cri9333_3565"/>
<dbReference type="RefSeq" id="WP_015204493.1">
    <property type="nucleotide sequence ID" value="NC_019753.1"/>
</dbReference>
<dbReference type="eggNOG" id="COG3568">
    <property type="taxonomic scope" value="Bacteria"/>
</dbReference>
<sequence length="100" mass="11353">MPQSLRIATWNVKRPRTKGWLNNPVIVNKIQDIDADIWVLTETNSIINPGDVYSSVASTAIDNYHTSGESCVTIWSRYPIKQQLLTFDPTLTVCVEIKFD</sequence>
<evidence type="ECO:0000313" key="2">
    <source>
        <dbReference type="Proteomes" id="UP000010472"/>
    </source>
</evidence>
<dbReference type="SUPFAM" id="SSF56219">
    <property type="entry name" value="DNase I-like"/>
    <property type="match status" value="1"/>
</dbReference>
<reference evidence="1 2" key="1">
    <citation type="submission" date="2012-06" db="EMBL/GenBank/DDBJ databases">
        <title>Finished chromosome of genome of Crinalium epipsammum PCC 9333.</title>
        <authorList>
            <consortium name="US DOE Joint Genome Institute"/>
            <person name="Gugger M."/>
            <person name="Coursin T."/>
            <person name="Rippka R."/>
            <person name="Tandeau De Marsac N."/>
            <person name="Huntemann M."/>
            <person name="Wei C.-L."/>
            <person name="Han J."/>
            <person name="Detter J.C."/>
            <person name="Han C."/>
            <person name="Tapia R."/>
            <person name="Davenport K."/>
            <person name="Daligault H."/>
            <person name="Erkkila T."/>
            <person name="Gu W."/>
            <person name="Munk A.C.C."/>
            <person name="Teshima H."/>
            <person name="Xu Y."/>
            <person name="Chain P."/>
            <person name="Chen A."/>
            <person name="Krypides N."/>
            <person name="Mavromatis K."/>
            <person name="Markowitz V."/>
            <person name="Szeto E."/>
            <person name="Ivanova N."/>
            <person name="Mikhailova N."/>
            <person name="Ovchinnikova G."/>
            <person name="Pagani I."/>
            <person name="Pati A."/>
            <person name="Goodwin L."/>
            <person name="Peters L."/>
            <person name="Pitluck S."/>
            <person name="Woyke T."/>
            <person name="Kerfeld C."/>
        </authorList>
    </citation>
    <scope>NUCLEOTIDE SEQUENCE [LARGE SCALE GENOMIC DNA]</scope>
    <source>
        <strain evidence="1 2">PCC 9333</strain>
    </source>
</reference>
<name>K9W204_9CYAN</name>
<dbReference type="InterPro" id="IPR036691">
    <property type="entry name" value="Endo/exonu/phosph_ase_sf"/>
</dbReference>
<dbReference type="GO" id="GO:0004527">
    <property type="term" value="F:exonuclease activity"/>
    <property type="evidence" value="ECO:0007669"/>
    <property type="project" value="UniProtKB-KW"/>
</dbReference>
<keyword evidence="1" id="KW-0255">Endonuclease</keyword>
<keyword evidence="1" id="KW-0269">Exonuclease</keyword>
<protein>
    <submittedName>
        <fullName evidence="1">Endonuclease/exonuclease/phosphatase</fullName>
    </submittedName>
</protein>
<dbReference type="OrthoDB" id="572278at2"/>
<keyword evidence="1" id="KW-0540">Nuclease</keyword>
<proteinExistence type="predicted"/>
<dbReference type="EMBL" id="CP003620">
    <property type="protein sequence ID" value="AFZ14388.1"/>
    <property type="molecule type" value="Genomic_DNA"/>
</dbReference>
<dbReference type="GO" id="GO:0004519">
    <property type="term" value="F:endonuclease activity"/>
    <property type="evidence" value="ECO:0007669"/>
    <property type="project" value="UniProtKB-KW"/>
</dbReference>